<dbReference type="PANTHER" id="PTHR43669:SF3">
    <property type="entry name" value="ALCOHOL DEHYDROGENASE, PUTATIVE (AFU_ORTHOLOGUE AFUA_3G03445)-RELATED"/>
    <property type="match status" value="1"/>
</dbReference>
<dbReference type="Pfam" id="PF00106">
    <property type="entry name" value="adh_short"/>
    <property type="match status" value="1"/>
</dbReference>
<evidence type="ECO:0000313" key="4">
    <source>
        <dbReference type="EMBL" id="KPI41137.1"/>
    </source>
</evidence>
<dbReference type="AlphaFoldDB" id="A0A0N1HB00"/>
<evidence type="ECO:0000313" key="5">
    <source>
        <dbReference type="Proteomes" id="UP000038010"/>
    </source>
</evidence>
<dbReference type="PROSITE" id="PS00061">
    <property type="entry name" value="ADH_SHORT"/>
    <property type="match status" value="1"/>
</dbReference>
<dbReference type="VEuPathDB" id="FungiDB:AB675_7986"/>
<dbReference type="GeneID" id="28740275"/>
<dbReference type="Gene3D" id="3.40.50.720">
    <property type="entry name" value="NAD(P)-binding Rossmann-like Domain"/>
    <property type="match status" value="1"/>
</dbReference>
<dbReference type="GO" id="GO:0016491">
    <property type="term" value="F:oxidoreductase activity"/>
    <property type="evidence" value="ECO:0007669"/>
    <property type="project" value="UniProtKB-KW"/>
</dbReference>
<evidence type="ECO:0000256" key="1">
    <source>
        <dbReference type="ARBA" id="ARBA00006484"/>
    </source>
</evidence>
<gene>
    <name evidence="4" type="ORF">AB675_7986</name>
</gene>
<protein>
    <submittedName>
        <fullName evidence="4">Putative oxido DltE</fullName>
    </submittedName>
</protein>
<keyword evidence="5" id="KW-1185">Reference proteome</keyword>
<proteinExistence type="inferred from homology"/>
<dbReference type="RefSeq" id="XP_018001100.1">
    <property type="nucleotide sequence ID" value="XM_018148395.1"/>
</dbReference>
<organism evidence="4 5">
    <name type="scientific">Cyphellophora attinorum</name>
    <dbReference type="NCBI Taxonomy" id="1664694"/>
    <lineage>
        <taxon>Eukaryota</taxon>
        <taxon>Fungi</taxon>
        <taxon>Dikarya</taxon>
        <taxon>Ascomycota</taxon>
        <taxon>Pezizomycotina</taxon>
        <taxon>Eurotiomycetes</taxon>
        <taxon>Chaetothyriomycetidae</taxon>
        <taxon>Chaetothyriales</taxon>
        <taxon>Cyphellophoraceae</taxon>
        <taxon>Cyphellophora</taxon>
    </lineage>
</organism>
<accession>A0A0N1HB00</accession>
<name>A0A0N1HB00_9EURO</name>
<keyword evidence="3" id="KW-0560">Oxidoreductase</keyword>
<dbReference type="InterPro" id="IPR002347">
    <property type="entry name" value="SDR_fam"/>
</dbReference>
<comment type="caution">
    <text evidence="4">The sequence shown here is derived from an EMBL/GenBank/DDBJ whole genome shotgun (WGS) entry which is preliminary data.</text>
</comment>
<dbReference type="PANTHER" id="PTHR43669">
    <property type="entry name" value="5-KETO-D-GLUCONATE 5-REDUCTASE"/>
    <property type="match status" value="1"/>
</dbReference>
<evidence type="ECO:0000256" key="2">
    <source>
        <dbReference type="ARBA" id="ARBA00022857"/>
    </source>
</evidence>
<comment type="similarity">
    <text evidence="1">Belongs to the short-chain dehydrogenases/reductases (SDR) family.</text>
</comment>
<reference evidence="4 5" key="1">
    <citation type="submission" date="2015-06" db="EMBL/GenBank/DDBJ databases">
        <title>Draft genome of the ant-associated black yeast Phialophora attae CBS 131958.</title>
        <authorList>
            <person name="Moreno L.F."/>
            <person name="Stielow B.J."/>
            <person name="de Hoog S."/>
            <person name="Vicente V.A."/>
            <person name="Weiss V.A."/>
            <person name="de Vries M."/>
            <person name="Cruz L.M."/>
            <person name="Souza E.M."/>
        </authorList>
    </citation>
    <scope>NUCLEOTIDE SEQUENCE [LARGE SCALE GENOMIC DNA]</scope>
    <source>
        <strain evidence="4 5">CBS 131958</strain>
    </source>
</reference>
<dbReference type="SUPFAM" id="SSF51735">
    <property type="entry name" value="NAD(P)-binding Rossmann-fold domains"/>
    <property type="match status" value="1"/>
</dbReference>
<evidence type="ECO:0000256" key="3">
    <source>
        <dbReference type="ARBA" id="ARBA00023002"/>
    </source>
</evidence>
<dbReference type="InterPro" id="IPR020904">
    <property type="entry name" value="Sc_DH/Rdtase_CS"/>
</dbReference>
<dbReference type="Proteomes" id="UP000038010">
    <property type="component" value="Unassembled WGS sequence"/>
</dbReference>
<dbReference type="InterPro" id="IPR036291">
    <property type="entry name" value="NAD(P)-bd_dom_sf"/>
</dbReference>
<keyword evidence="2" id="KW-0521">NADP</keyword>
<dbReference type="EMBL" id="LFJN01000010">
    <property type="protein sequence ID" value="KPI41137.1"/>
    <property type="molecule type" value="Genomic_DNA"/>
</dbReference>
<dbReference type="OrthoDB" id="37659at2759"/>
<sequence length="204" mass="22380">MDNSDLASLSKHVQTLITKYPDINAVWLNAGIQYSYSFADPINGSKHTDEAIIREITVNLTAHTILARHFVPFLLTQKFETVLMLTSSGIAYLPLSQFPVYGATKAATHHLCCAMRDQLADTNVRVLELATPYVATDLDKEHKEASKGAPPPMPLEEYTDKVFEILDGSEAKELKEVGVGFAQMGVGKWREAFGPVLEGIGSKA</sequence>